<protein>
    <submittedName>
        <fullName evidence="1">Uncharacterized protein</fullName>
    </submittedName>
</protein>
<evidence type="ECO:0000313" key="2">
    <source>
        <dbReference type="Proteomes" id="UP001272097"/>
    </source>
</evidence>
<gene>
    <name evidence="1" type="ORF">RFM51_30650</name>
</gene>
<organism evidence="1 2">
    <name type="scientific">Mesorhizobium australafricanum</name>
    <dbReference type="NCBI Taxonomy" id="3072311"/>
    <lineage>
        <taxon>Bacteria</taxon>
        <taxon>Pseudomonadati</taxon>
        <taxon>Pseudomonadota</taxon>
        <taxon>Alphaproteobacteria</taxon>
        <taxon>Hyphomicrobiales</taxon>
        <taxon>Phyllobacteriaceae</taxon>
        <taxon>Mesorhizobium</taxon>
    </lineage>
</organism>
<sequence>MAVRVRCLSILPPAPSIFAFVAETRPRLASRRREPGARRTLLLLRPQGDGGGAHARFSVDPHFLAARSVLPAVAYDGDPLRRGRKPVPVAQGVDMKQAAIRREVFGHVDPAMDALDRFLRRTGQRWEVLYLRERDRCQRAGEAFDWSELPADPGTLS</sequence>
<keyword evidence="2" id="KW-1185">Reference proteome</keyword>
<dbReference type="Proteomes" id="UP001272097">
    <property type="component" value="Unassembled WGS sequence"/>
</dbReference>
<accession>A0ABU4X8S7</accession>
<evidence type="ECO:0000313" key="1">
    <source>
        <dbReference type="EMBL" id="MDX8443918.1"/>
    </source>
</evidence>
<name>A0ABU4X8S7_9HYPH</name>
<comment type="caution">
    <text evidence="1">The sequence shown here is derived from an EMBL/GenBank/DDBJ whole genome shotgun (WGS) entry which is preliminary data.</text>
</comment>
<dbReference type="EMBL" id="JAVIIS010000104">
    <property type="protein sequence ID" value="MDX8443918.1"/>
    <property type="molecule type" value="Genomic_DNA"/>
</dbReference>
<proteinExistence type="predicted"/>
<reference evidence="1 2" key="1">
    <citation type="submission" date="2023-08" db="EMBL/GenBank/DDBJ databases">
        <title>Implementing the SeqCode for naming new Mesorhizobium species isolated from Vachellia karroo root nodules.</title>
        <authorList>
            <person name="Van Lill M."/>
        </authorList>
    </citation>
    <scope>NUCLEOTIDE SEQUENCE [LARGE SCALE GENOMIC DNA]</scope>
    <source>
        <strain evidence="1 2">VK3E</strain>
    </source>
</reference>